<sequence precursor="true">MNQSSMKSSVVVVAILAALFWAPENQAYCEDAVSDVDGAWVTSMARVGDSDKFVASTASGLLLRPADVVSFEASDPAVLMTLYSHPAAVWRVVATGDGQTVASVDYRGNLMTFNTEGGEAKTFEKAFERWCQALVLMPDQKSVIAGNEGGKVFLWNLADAKVAKSVELDGHAVTGLAVSPDGAMAAACDGGGHVHLLKLPELEAVGKIEFGTEPAWCVAMIDDGKKLVVGSGDRNLYQCEAVADAKSEVIAKGTDWITQIAVSPAGQIAASEVGGRLHFPASDSMDAPSGVWSLAWNGDGQLLVGTRKSGVVAAGRSWSWSKPKPKPAAAPETTKPAGSQEGKVDDETPPQDGSTDE</sequence>
<keyword evidence="4" id="KW-0732">Signal</keyword>
<keyword evidence="6" id="KW-1185">Reference proteome</keyword>
<keyword evidence="1" id="KW-0853">WD repeat</keyword>
<name>A0A5C6F5G6_9BACT</name>
<evidence type="ECO:0000256" key="2">
    <source>
        <dbReference type="ARBA" id="ARBA00022737"/>
    </source>
</evidence>
<evidence type="ECO:0000256" key="4">
    <source>
        <dbReference type="SAM" id="SignalP"/>
    </source>
</evidence>
<proteinExistence type="predicted"/>
<accession>A0A5C6F5G6</accession>
<gene>
    <name evidence="5" type="ORF">Poly59_25460</name>
</gene>
<dbReference type="SUPFAM" id="SSF50998">
    <property type="entry name" value="Quinoprotein alcohol dehydrogenase-like"/>
    <property type="match status" value="1"/>
</dbReference>
<dbReference type="InterPro" id="IPR001680">
    <property type="entry name" value="WD40_rpt"/>
</dbReference>
<dbReference type="SMART" id="SM00320">
    <property type="entry name" value="WD40"/>
    <property type="match status" value="4"/>
</dbReference>
<organism evidence="5 6">
    <name type="scientific">Rubripirellula reticaptiva</name>
    <dbReference type="NCBI Taxonomy" id="2528013"/>
    <lineage>
        <taxon>Bacteria</taxon>
        <taxon>Pseudomonadati</taxon>
        <taxon>Planctomycetota</taxon>
        <taxon>Planctomycetia</taxon>
        <taxon>Pirellulales</taxon>
        <taxon>Pirellulaceae</taxon>
        <taxon>Rubripirellula</taxon>
    </lineage>
</organism>
<dbReference type="InterPro" id="IPR015943">
    <property type="entry name" value="WD40/YVTN_repeat-like_dom_sf"/>
</dbReference>
<feature type="region of interest" description="Disordered" evidence="3">
    <location>
        <begin position="314"/>
        <end position="357"/>
    </location>
</feature>
<feature type="compositionally biased region" description="Low complexity" evidence="3">
    <location>
        <begin position="327"/>
        <end position="337"/>
    </location>
</feature>
<dbReference type="InterPro" id="IPR011047">
    <property type="entry name" value="Quinoprotein_ADH-like_sf"/>
</dbReference>
<dbReference type="Pfam" id="PF00400">
    <property type="entry name" value="WD40"/>
    <property type="match status" value="1"/>
</dbReference>
<dbReference type="GO" id="GO:0032991">
    <property type="term" value="C:protein-containing complex"/>
    <property type="evidence" value="ECO:0007669"/>
    <property type="project" value="UniProtKB-ARBA"/>
</dbReference>
<dbReference type="PANTHER" id="PTHR44090">
    <property type="entry name" value="WD REPEAT-CONTAINING PROTEIN 61"/>
    <property type="match status" value="1"/>
</dbReference>
<dbReference type="InterPro" id="IPR051510">
    <property type="entry name" value="SKI8"/>
</dbReference>
<reference evidence="5 6" key="1">
    <citation type="submission" date="2019-02" db="EMBL/GenBank/DDBJ databases">
        <title>Deep-cultivation of Planctomycetes and their phenomic and genomic characterization uncovers novel biology.</title>
        <authorList>
            <person name="Wiegand S."/>
            <person name="Jogler M."/>
            <person name="Boedeker C."/>
            <person name="Pinto D."/>
            <person name="Vollmers J."/>
            <person name="Rivas-Marin E."/>
            <person name="Kohn T."/>
            <person name="Peeters S.H."/>
            <person name="Heuer A."/>
            <person name="Rast P."/>
            <person name="Oberbeckmann S."/>
            <person name="Bunk B."/>
            <person name="Jeske O."/>
            <person name="Meyerdierks A."/>
            <person name="Storesund J.E."/>
            <person name="Kallscheuer N."/>
            <person name="Luecker S."/>
            <person name="Lage O.M."/>
            <person name="Pohl T."/>
            <person name="Merkel B.J."/>
            <person name="Hornburger P."/>
            <person name="Mueller R.-W."/>
            <person name="Bruemmer F."/>
            <person name="Labrenz M."/>
            <person name="Spormann A.M."/>
            <person name="Op Den Camp H."/>
            <person name="Overmann J."/>
            <person name="Amann R."/>
            <person name="Jetten M.S.M."/>
            <person name="Mascher T."/>
            <person name="Medema M.H."/>
            <person name="Devos D.P."/>
            <person name="Kaster A.-K."/>
            <person name="Ovreas L."/>
            <person name="Rohde M."/>
            <person name="Galperin M.Y."/>
            <person name="Jogler C."/>
        </authorList>
    </citation>
    <scope>NUCLEOTIDE SEQUENCE [LARGE SCALE GENOMIC DNA]</scope>
    <source>
        <strain evidence="5 6">Poly59</strain>
    </source>
</reference>
<dbReference type="Proteomes" id="UP000317977">
    <property type="component" value="Unassembled WGS sequence"/>
</dbReference>
<dbReference type="Gene3D" id="2.130.10.10">
    <property type="entry name" value="YVTN repeat-like/Quinoprotein amine dehydrogenase"/>
    <property type="match status" value="1"/>
</dbReference>
<evidence type="ECO:0000256" key="1">
    <source>
        <dbReference type="ARBA" id="ARBA00022574"/>
    </source>
</evidence>
<feature type="signal peptide" evidence="4">
    <location>
        <begin position="1"/>
        <end position="27"/>
    </location>
</feature>
<dbReference type="AlphaFoldDB" id="A0A5C6F5G6"/>
<dbReference type="EMBL" id="SJPX01000002">
    <property type="protein sequence ID" value="TWU56242.1"/>
    <property type="molecule type" value="Genomic_DNA"/>
</dbReference>
<dbReference type="OrthoDB" id="270242at2"/>
<evidence type="ECO:0000256" key="3">
    <source>
        <dbReference type="SAM" id="MobiDB-lite"/>
    </source>
</evidence>
<evidence type="ECO:0000313" key="5">
    <source>
        <dbReference type="EMBL" id="TWU56242.1"/>
    </source>
</evidence>
<comment type="caution">
    <text evidence="5">The sequence shown here is derived from an EMBL/GenBank/DDBJ whole genome shotgun (WGS) entry which is preliminary data.</text>
</comment>
<dbReference type="PANTHER" id="PTHR44090:SF1">
    <property type="entry name" value="SUPERKILLER COMPLEX PROTEIN 8"/>
    <property type="match status" value="1"/>
</dbReference>
<evidence type="ECO:0000313" key="6">
    <source>
        <dbReference type="Proteomes" id="UP000317977"/>
    </source>
</evidence>
<protein>
    <submittedName>
        <fullName evidence="5">WD domain, G-beta repeat</fullName>
    </submittedName>
</protein>
<feature type="chain" id="PRO_5023069722" evidence="4">
    <location>
        <begin position="28"/>
        <end position="357"/>
    </location>
</feature>
<keyword evidence="2" id="KW-0677">Repeat</keyword>